<evidence type="ECO:0000256" key="1">
    <source>
        <dbReference type="SAM" id="MobiDB-lite"/>
    </source>
</evidence>
<evidence type="ECO:0000313" key="3">
    <source>
        <dbReference type="Proteomes" id="UP000245783"/>
    </source>
</evidence>
<sequence>MNSITYLDSLLSRSLQGSPRHSRRPSSSGSGAGDGKIASQGFSESSERRRSRRTASSGTAAAASSIDDKERIEVLQEALGSQSGKVTRRASDYSLRRGEKERRKAALALGLGLTPARPNECAGPDRGASSPSPATEAVAETPAANYLSSAVGSEKAREASSRNARQSASEGAYSRRSLDDGGRPALPRRSFRPAGPTRWATLWGLPISGWLTSASRGAEDGRRPSRSADRRSDEEGKDDLNSQRGLARRASSGSLHLGRWRAELEMEAELRADAFAGLGLSEAEAEDVVDFEGGEPESDDDAPTAPPVTPATGALSPSSSYQPQRSRRVSSQSSAGQGPRREGSESARLASFLFGALASRVDDYFGPQPSQPLARQSPAVTPSGAPTSSPPRVRRVKQDASVSNLVPVPPSFEHSAASRELNSEVKKATANGQPPGPDEPALVDTNALTEAGSPDDPKVLPIPSYSEAEKDAHMSGVIGAGPVHSAEEASAADVGPTEPLDPPPPYTAPVESSSPPIATRPLSTLRRGFGALRRALNALRRALIALLLLPYHVLRHGWMRIRRQRRDIGTDGTAASLVPVLDYEPSRRSICAHRRHLSLLASSGSRMTNRERGRQPRVSRLVADSVVLVDLHRHPLARTARVAMSQSPRTKPPKKLLEELRGLPGA</sequence>
<dbReference type="GeneID" id="37039643"/>
<feature type="compositionally biased region" description="Basic and acidic residues" evidence="1">
    <location>
        <begin position="89"/>
        <end position="104"/>
    </location>
</feature>
<feature type="compositionally biased region" description="Basic and acidic residues" evidence="1">
    <location>
        <begin position="217"/>
        <end position="241"/>
    </location>
</feature>
<dbReference type="OrthoDB" id="10418709at2759"/>
<feature type="compositionally biased region" description="Acidic residues" evidence="1">
    <location>
        <begin position="285"/>
        <end position="302"/>
    </location>
</feature>
<dbReference type="InParanoid" id="A0A316W3F0"/>
<feature type="region of interest" description="Disordered" evidence="1">
    <location>
        <begin position="1"/>
        <end position="197"/>
    </location>
</feature>
<dbReference type="AlphaFoldDB" id="A0A316W3F0"/>
<keyword evidence="3" id="KW-1185">Reference proteome</keyword>
<feature type="region of interest" description="Disordered" evidence="1">
    <location>
        <begin position="363"/>
        <end position="463"/>
    </location>
</feature>
<evidence type="ECO:0000313" key="2">
    <source>
        <dbReference type="EMBL" id="PWN43303.1"/>
    </source>
</evidence>
<feature type="compositionally biased region" description="Polar residues" evidence="1">
    <location>
        <begin position="1"/>
        <end position="16"/>
    </location>
</feature>
<feature type="region of interest" description="Disordered" evidence="1">
    <location>
        <begin position="285"/>
        <end position="347"/>
    </location>
</feature>
<feature type="region of interest" description="Disordered" evidence="1">
    <location>
        <begin position="485"/>
        <end position="521"/>
    </location>
</feature>
<feature type="compositionally biased region" description="Low complexity" evidence="1">
    <location>
        <begin position="54"/>
        <end position="65"/>
    </location>
</feature>
<dbReference type="EMBL" id="KZ819371">
    <property type="protein sequence ID" value="PWN43303.1"/>
    <property type="molecule type" value="Genomic_DNA"/>
</dbReference>
<protein>
    <submittedName>
        <fullName evidence="2">Uncharacterized protein</fullName>
    </submittedName>
</protein>
<name>A0A316W3F0_9BASI</name>
<feature type="compositionally biased region" description="Low complexity" evidence="1">
    <location>
        <begin position="310"/>
        <end position="334"/>
    </location>
</feature>
<feature type="compositionally biased region" description="Low complexity" evidence="1">
    <location>
        <begin position="133"/>
        <end position="144"/>
    </location>
</feature>
<gene>
    <name evidence="2" type="ORF">IE81DRAFT_94807</name>
</gene>
<reference evidence="2 3" key="1">
    <citation type="journal article" date="2018" name="Mol. Biol. Evol.">
        <title>Broad Genomic Sampling Reveals a Smut Pathogenic Ancestry of the Fungal Clade Ustilaginomycotina.</title>
        <authorList>
            <person name="Kijpornyongpan T."/>
            <person name="Mondo S.J."/>
            <person name="Barry K."/>
            <person name="Sandor L."/>
            <person name="Lee J."/>
            <person name="Lipzen A."/>
            <person name="Pangilinan J."/>
            <person name="LaButti K."/>
            <person name="Hainaut M."/>
            <person name="Henrissat B."/>
            <person name="Grigoriev I.V."/>
            <person name="Spatafora J.W."/>
            <person name="Aime M.C."/>
        </authorList>
    </citation>
    <scope>NUCLEOTIDE SEQUENCE [LARGE SCALE GENOMIC DNA]</scope>
    <source>
        <strain evidence="2 3">MCA 4658</strain>
    </source>
</reference>
<dbReference type="Proteomes" id="UP000245783">
    <property type="component" value="Unassembled WGS sequence"/>
</dbReference>
<dbReference type="RefSeq" id="XP_025370463.1">
    <property type="nucleotide sequence ID" value="XM_025517773.1"/>
</dbReference>
<feature type="region of interest" description="Disordered" evidence="1">
    <location>
        <begin position="643"/>
        <end position="666"/>
    </location>
</feature>
<accession>A0A316W3F0</accession>
<feature type="compositionally biased region" description="Polar residues" evidence="1">
    <location>
        <begin position="371"/>
        <end position="387"/>
    </location>
</feature>
<feature type="compositionally biased region" description="Basic and acidic residues" evidence="1">
    <location>
        <begin position="655"/>
        <end position="666"/>
    </location>
</feature>
<proteinExistence type="predicted"/>
<organism evidence="2 3">
    <name type="scientific">Ceraceosorus guamensis</name>
    <dbReference type="NCBI Taxonomy" id="1522189"/>
    <lineage>
        <taxon>Eukaryota</taxon>
        <taxon>Fungi</taxon>
        <taxon>Dikarya</taxon>
        <taxon>Basidiomycota</taxon>
        <taxon>Ustilaginomycotina</taxon>
        <taxon>Exobasidiomycetes</taxon>
        <taxon>Ceraceosorales</taxon>
        <taxon>Ceraceosoraceae</taxon>
        <taxon>Ceraceosorus</taxon>
    </lineage>
</organism>
<feature type="region of interest" description="Disordered" evidence="1">
    <location>
        <begin position="212"/>
        <end position="253"/>
    </location>
</feature>